<comment type="caution">
    <text evidence="2">The sequence shown here is derived from an EMBL/GenBank/DDBJ whole genome shotgun (WGS) entry which is preliminary data.</text>
</comment>
<keyword evidence="3" id="KW-1185">Reference proteome</keyword>
<reference evidence="2" key="1">
    <citation type="journal article" date="2023" name="G3 (Bethesda)">
        <title>Whole genome assemblies of Zophobas morio and Tenebrio molitor.</title>
        <authorList>
            <person name="Kaur S."/>
            <person name="Stinson S.A."/>
            <person name="diCenzo G.C."/>
        </authorList>
    </citation>
    <scope>NUCLEOTIDE SEQUENCE</scope>
    <source>
        <strain evidence="2">QUZm001</strain>
    </source>
</reference>
<proteinExistence type="predicted"/>
<feature type="signal peptide" evidence="1">
    <location>
        <begin position="1"/>
        <end position="17"/>
    </location>
</feature>
<evidence type="ECO:0000256" key="1">
    <source>
        <dbReference type="SAM" id="SignalP"/>
    </source>
</evidence>
<protein>
    <recommendedName>
        <fullName evidence="4">Secreted protein</fullName>
    </recommendedName>
</protein>
<organism evidence="2 3">
    <name type="scientific">Zophobas morio</name>
    <dbReference type="NCBI Taxonomy" id="2755281"/>
    <lineage>
        <taxon>Eukaryota</taxon>
        <taxon>Metazoa</taxon>
        <taxon>Ecdysozoa</taxon>
        <taxon>Arthropoda</taxon>
        <taxon>Hexapoda</taxon>
        <taxon>Insecta</taxon>
        <taxon>Pterygota</taxon>
        <taxon>Neoptera</taxon>
        <taxon>Endopterygota</taxon>
        <taxon>Coleoptera</taxon>
        <taxon>Polyphaga</taxon>
        <taxon>Cucujiformia</taxon>
        <taxon>Tenebrionidae</taxon>
        <taxon>Zophobas</taxon>
    </lineage>
</organism>
<accession>A0AA38J1B9</accession>
<evidence type="ECO:0008006" key="4">
    <source>
        <dbReference type="Google" id="ProtNLM"/>
    </source>
</evidence>
<dbReference type="EMBL" id="JALNTZ010000001">
    <property type="protein sequence ID" value="KAJ3665281.1"/>
    <property type="molecule type" value="Genomic_DNA"/>
</dbReference>
<dbReference type="AlphaFoldDB" id="A0AA38J1B9"/>
<dbReference type="Proteomes" id="UP001168821">
    <property type="component" value="Unassembled WGS sequence"/>
</dbReference>
<keyword evidence="1" id="KW-0732">Signal</keyword>
<evidence type="ECO:0000313" key="3">
    <source>
        <dbReference type="Proteomes" id="UP001168821"/>
    </source>
</evidence>
<sequence>MVVKTFIFVVSIVAIQASVVPFDLIDDAKEDLEALRQTVLGAIFAGQNDLDDFNLDLQNFGSNTETSAILTIQSEGQTINSSLIVLKDLAHTAEADISYCLQGRENYLNNLPVVILADLNDCVFGDIAEGSRVLGEVKYLIDITINTVDALEFQLGLCDTDSDNCINAIIQQIEFETEKIPQQIKVELLKAEELFGELKISVQECADLKISQYVSSANTILKDITQCVNAIIG</sequence>
<feature type="chain" id="PRO_5041394328" description="Secreted protein" evidence="1">
    <location>
        <begin position="18"/>
        <end position="233"/>
    </location>
</feature>
<name>A0AA38J1B9_9CUCU</name>
<evidence type="ECO:0000313" key="2">
    <source>
        <dbReference type="EMBL" id="KAJ3665281.1"/>
    </source>
</evidence>
<gene>
    <name evidence="2" type="ORF">Zmor_000783</name>
</gene>